<evidence type="ECO:0000313" key="2">
    <source>
        <dbReference type="EMBL" id="GGD01730.1"/>
    </source>
</evidence>
<accession>A0A916V2G1</accession>
<dbReference type="Proteomes" id="UP000613160">
    <property type="component" value="Unassembled WGS sequence"/>
</dbReference>
<gene>
    <name evidence="2" type="ORF">GCM10011335_00340</name>
</gene>
<protein>
    <recommendedName>
        <fullName evidence="1">Polymerase nucleotidyl transferase domain-containing protein</fullName>
    </recommendedName>
</protein>
<organism evidence="2 3">
    <name type="scientific">Aureimonas glaciei</name>
    <dbReference type="NCBI Taxonomy" id="1776957"/>
    <lineage>
        <taxon>Bacteria</taxon>
        <taxon>Pseudomonadati</taxon>
        <taxon>Pseudomonadota</taxon>
        <taxon>Alphaproteobacteria</taxon>
        <taxon>Hyphomicrobiales</taxon>
        <taxon>Aurantimonadaceae</taxon>
        <taxon>Aureimonas</taxon>
    </lineage>
</organism>
<evidence type="ECO:0000313" key="3">
    <source>
        <dbReference type="Proteomes" id="UP000613160"/>
    </source>
</evidence>
<dbReference type="CDD" id="cd05403">
    <property type="entry name" value="NT_KNTase_like"/>
    <property type="match status" value="1"/>
</dbReference>
<feature type="domain" description="Polymerase nucleotidyl transferase" evidence="1">
    <location>
        <begin position="17"/>
        <end position="81"/>
    </location>
</feature>
<dbReference type="SUPFAM" id="SSF81301">
    <property type="entry name" value="Nucleotidyltransferase"/>
    <property type="match status" value="1"/>
</dbReference>
<evidence type="ECO:0000259" key="1">
    <source>
        <dbReference type="Pfam" id="PF01909"/>
    </source>
</evidence>
<reference evidence="2" key="1">
    <citation type="journal article" date="2014" name="Int. J. Syst. Evol. Microbiol.">
        <title>Complete genome sequence of Corynebacterium casei LMG S-19264T (=DSM 44701T), isolated from a smear-ripened cheese.</title>
        <authorList>
            <consortium name="US DOE Joint Genome Institute (JGI-PGF)"/>
            <person name="Walter F."/>
            <person name="Albersmeier A."/>
            <person name="Kalinowski J."/>
            <person name="Ruckert C."/>
        </authorList>
    </citation>
    <scope>NUCLEOTIDE SEQUENCE</scope>
    <source>
        <strain evidence="2">CGMCC 1.15493</strain>
    </source>
</reference>
<name>A0A916V2G1_9HYPH</name>
<dbReference type="Gene3D" id="3.30.460.10">
    <property type="entry name" value="Beta Polymerase, domain 2"/>
    <property type="match status" value="1"/>
</dbReference>
<dbReference type="AlphaFoldDB" id="A0A916V2G1"/>
<dbReference type="InterPro" id="IPR002934">
    <property type="entry name" value="Polymerase_NTP_transf_dom"/>
</dbReference>
<proteinExistence type="predicted"/>
<keyword evidence="3" id="KW-1185">Reference proteome</keyword>
<dbReference type="Pfam" id="PF01909">
    <property type="entry name" value="NTP_transf_2"/>
    <property type="match status" value="1"/>
</dbReference>
<dbReference type="InterPro" id="IPR043519">
    <property type="entry name" value="NT_sf"/>
</dbReference>
<dbReference type="RefSeq" id="WP_188848385.1">
    <property type="nucleotide sequence ID" value="NZ_BMJJ01000001.1"/>
</dbReference>
<dbReference type="GO" id="GO:0016779">
    <property type="term" value="F:nucleotidyltransferase activity"/>
    <property type="evidence" value="ECO:0007669"/>
    <property type="project" value="InterPro"/>
</dbReference>
<dbReference type="EMBL" id="BMJJ01000001">
    <property type="protein sequence ID" value="GGD01730.1"/>
    <property type="molecule type" value="Genomic_DNA"/>
</dbReference>
<comment type="caution">
    <text evidence="2">The sequence shown here is derived from an EMBL/GenBank/DDBJ whole genome shotgun (WGS) entry which is preliminary data.</text>
</comment>
<reference evidence="2" key="2">
    <citation type="submission" date="2020-09" db="EMBL/GenBank/DDBJ databases">
        <authorList>
            <person name="Sun Q."/>
            <person name="Zhou Y."/>
        </authorList>
    </citation>
    <scope>NUCLEOTIDE SEQUENCE</scope>
    <source>
        <strain evidence="2">CGMCC 1.15493</strain>
    </source>
</reference>
<sequence>MTAETILALLARHAPEFRAAGVTRMAIFGSHARGDARPGSDLDIALRFSDEAKAEGFAYFGRIEALRDRLQALVQQPVDITVEPVRSPELQASMRADERVAFE</sequence>